<reference evidence="1" key="2">
    <citation type="journal article" date="2015" name="Data Brief">
        <title>Shoot transcriptome of the giant reed, Arundo donax.</title>
        <authorList>
            <person name="Barrero R.A."/>
            <person name="Guerrero F.D."/>
            <person name="Moolhuijzen P."/>
            <person name="Goolsby J.A."/>
            <person name="Tidwell J."/>
            <person name="Bellgard S.E."/>
            <person name="Bellgard M.I."/>
        </authorList>
    </citation>
    <scope>NUCLEOTIDE SEQUENCE</scope>
    <source>
        <tissue evidence="1">Shoot tissue taken approximately 20 cm above the soil surface</tissue>
    </source>
</reference>
<dbReference type="EMBL" id="GBRH01161283">
    <property type="protein sequence ID" value="JAE36613.1"/>
    <property type="molecule type" value="Transcribed_RNA"/>
</dbReference>
<proteinExistence type="predicted"/>
<dbReference type="AlphaFoldDB" id="A0A0A9HUQ8"/>
<reference evidence="1" key="1">
    <citation type="submission" date="2014-09" db="EMBL/GenBank/DDBJ databases">
        <authorList>
            <person name="Magalhaes I.L.F."/>
            <person name="Oliveira U."/>
            <person name="Santos F.R."/>
            <person name="Vidigal T.H.D.A."/>
            <person name="Brescovit A.D."/>
            <person name="Santos A.J."/>
        </authorList>
    </citation>
    <scope>NUCLEOTIDE SEQUENCE</scope>
    <source>
        <tissue evidence="1">Shoot tissue taken approximately 20 cm above the soil surface</tissue>
    </source>
</reference>
<evidence type="ECO:0000313" key="1">
    <source>
        <dbReference type="EMBL" id="JAE36613.1"/>
    </source>
</evidence>
<sequence length="48" mass="5390">MGWGFYRAQALVHSCDWSIDFSATIRLLDLLSLTLSFSGCAPACWCLY</sequence>
<organism evidence="1">
    <name type="scientific">Arundo donax</name>
    <name type="common">Giant reed</name>
    <name type="synonym">Donax arundinaceus</name>
    <dbReference type="NCBI Taxonomy" id="35708"/>
    <lineage>
        <taxon>Eukaryota</taxon>
        <taxon>Viridiplantae</taxon>
        <taxon>Streptophyta</taxon>
        <taxon>Embryophyta</taxon>
        <taxon>Tracheophyta</taxon>
        <taxon>Spermatophyta</taxon>
        <taxon>Magnoliopsida</taxon>
        <taxon>Liliopsida</taxon>
        <taxon>Poales</taxon>
        <taxon>Poaceae</taxon>
        <taxon>PACMAD clade</taxon>
        <taxon>Arundinoideae</taxon>
        <taxon>Arundineae</taxon>
        <taxon>Arundo</taxon>
    </lineage>
</organism>
<name>A0A0A9HUQ8_ARUDO</name>
<protein>
    <submittedName>
        <fullName evidence="1">Uncharacterized protein</fullName>
    </submittedName>
</protein>
<accession>A0A0A9HUQ8</accession>